<proteinExistence type="predicted"/>
<organism evidence="1 2">
    <name type="scientific">Suillus discolor</name>
    <dbReference type="NCBI Taxonomy" id="1912936"/>
    <lineage>
        <taxon>Eukaryota</taxon>
        <taxon>Fungi</taxon>
        <taxon>Dikarya</taxon>
        <taxon>Basidiomycota</taxon>
        <taxon>Agaricomycotina</taxon>
        <taxon>Agaricomycetes</taxon>
        <taxon>Agaricomycetidae</taxon>
        <taxon>Boletales</taxon>
        <taxon>Suillineae</taxon>
        <taxon>Suillaceae</taxon>
        <taxon>Suillus</taxon>
    </lineage>
</organism>
<evidence type="ECO:0000313" key="2">
    <source>
        <dbReference type="Proteomes" id="UP000823399"/>
    </source>
</evidence>
<protein>
    <submittedName>
        <fullName evidence="1">Uncharacterized protein</fullName>
    </submittedName>
</protein>
<gene>
    <name evidence="1" type="ORF">F5147DRAFT_777966</name>
</gene>
<dbReference type="Proteomes" id="UP000823399">
    <property type="component" value="Unassembled WGS sequence"/>
</dbReference>
<comment type="caution">
    <text evidence="1">The sequence shown here is derived from an EMBL/GenBank/DDBJ whole genome shotgun (WGS) entry which is preliminary data.</text>
</comment>
<dbReference type="AlphaFoldDB" id="A0A9P7JPN1"/>
<name>A0A9P7JPN1_9AGAM</name>
<dbReference type="OrthoDB" id="2686392at2759"/>
<dbReference type="EMBL" id="JABBWM010000065">
    <property type="protein sequence ID" value="KAG2097514.1"/>
    <property type="molecule type" value="Genomic_DNA"/>
</dbReference>
<dbReference type="RefSeq" id="XP_041288548.1">
    <property type="nucleotide sequence ID" value="XM_041442061.1"/>
</dbReference>
<keyword evidence="2" id="KW-1185">Reference proteome</keyword>
<evidence type="ECO:0000313" key="1">
    <source>
        <dbReference type="EMBL" id="KAG2097514.1"/>
    </source>
</evidence>
<dbReference type="GeneID" id="64704320"/>
<sequence length="296" mass="32315">MSVPVNSNSGIEGNACVFQLDPPALCSFFDTPDISVEFIGYLLLGTQPMLYPLYCLPAGLVDLRPELALVAYLSTPMIHSPVYESLDIEVPVYVLVLRTTPVPFLNLPWMWGRTGSDDMVHGVYDHAGMAHADEPKTIIHLAQHPSGYYVPEVENSVGSSSILPMTSQFGSSVIASTTGTETGTGTGTAMLGHPKKVQAEHSLHQIMETCLNWCRALAYLCVQLRIVICCGHSNNPHVLVSVDYAECRLELIRSCWPDCLVCANVASETLETVFRKDSKVPMMHAEVLALDRPLPG</sequence>
<reference evidence="1" key="1">
    <citation type="journal article" date="2020" name="New Phytol.">
        <title>Comparative genomics reveals dynamic genome evolution in host specialist ectomycorrhizal fungi.</title>
        <authorList>
            <person name="Lofgren L.A."/>
            <person name="Nguyen N.H."/>
            <person name="Vilgalys R."/>
            <person name="Ruytinx J."/>
            <person name="Liao H.L."/>
            <person name="Branco S."/>
            <person name="Kuo A."/>
            <person name="LaButti K."/>
            <person name="Lipzen A."/>
            <person name="Andreopoulos W."/>
            <person name="Pangilinan J."/>
            <person name="Riley R."/>
            <person name="Hundley H."/>
            <person name="Na H."/>
            <person name="Barry K."/>
            <person name="Grigoriev I.V."/>
            <person name="Stajich J.E."/>
            <person name="Kennedy P.G."/>
        </authorList>
    </citation>
    <scope>NUCLEOTIDE SEQUENCE</scope>
    <source>
        <strain evidence="1">FC423</strain>
    </source>
</reference>
<accession>A0A9P7JPN1</accession>